<sequence>MRGLSRYISELQSCSSLEEEHQCVRREMIHVRSKLISSGSKSDRYEQKKSAAKVIFTRLQGFPVDGISLEPYALMSSPKYSEKQMGYLAWTTCFADCPEVLVRALSIVQKDLASLNESDTCLALQAVSCMSSRVLARQLGEEVLKLLISHTSSVPVRKKAACVALSFYRMDPSFVDLAEWLDRIAPLLEHPQLGLAHCACLLAMELVRNAPSSFSLFYKHAIDALSAILLQNDVRRDYVYHRVPAPWLQVQLLALLRLYPRQPVLDADYKIKLHDILTFIWKQDVALAAKADVHEANARYSVQLEAMRLVVHLDASSPLVSRFTSSLGQLLTSPETNVRYLSMEIMAHLAQRIPSLSPINLHRDVIFVALGDTDISVRRRALDLLYAMCDRTNVRQIVRRLLDYLVVAEPSLRQDLTLKISILAELHTSESSWYIDTTLELLHVAGRHVSNTTWQRILQVVTNHPKVHVYAVEQIIMYLQQALCHDSLVKLGAYLLGEYGYVVANRPGCTPMDQFQLLTRHMLSCTAMTQAMCMTTYAKWAGMYPEMQTTLLTTLQRYVHVLHMETQQRASEYAQLILLSMREKLDLQDVLDELPPFNESQLGGTNASVNGILEPNRRVSAVPVVSSVRRGEAKYTQNDASSRHRLPALTSVLPESTYTAPVATIAPVPVANTTRRSVSSVLSSPDHSSLLTSSPTVYTGDLSMDLLDLQSLHMTSPHTDVPEQPWATNTGMVDSSQALLTEQTTKTASSLPLNHSCHERHESHEQKCSRTFFPSPSHSPWHSPSQSMLPLATQQSPTRSPLRSLSESSSHPVPSPPSPTQFLSRSRSWTLPQSLSLSPPPASTSPTTSSIPVPAPAVSVALPFLPSPLTNTPASPAQRPCSLPSTTGSLHHLYIDMPFMLLFAERGTLHETKTERLTFARERPKATMRDARILCTLSITNKTKSTLLHIQDVHVHGPVQSRVITPPVESPSGSKRPTTVAPQGTKGISIEFACVKPFVDTPQVDIEWRQARA</sequence>
<evidence type="ECO:0000259" key="6">
    <source>
        <dbReference type="Pfam" id="PF01602"/>
    </source>
</evidence>
<feature type="compositionally biased region" description="Low complexity" evidence="5">
    <location>
        <begin position="774"/>
        <end position="787"/>
    </location>
</feature>
<dbReference type="EMBL" id="AAYY01000010">
    <property type="protein sequence ID" value="EDP42770.1"/>
    <property type="molecule type" value="Genomic_DNA"/>
</dbReference>
<feature type="region of interest" description="Disordered" evidence="5">
    <location>
        <begin position="963"/>
        <end position="983"/>
    </location>
</feature>
<dbReference type="PANTHER" id="PTHR22780">
    <property type="entry name" value="ADAPTIN, ALPHA/GAMMA/EPSILON"/>
    <property type="match status" value="1"/>
</dbReference>
<feature type="region of interest" description="Disordered" evidence="5">
    <location>
        <begin position="767"/>
        <end position="851"/>
    </location>
</feature>
<evidence type="ECO:0000313" key="8">
    <source>
        <dbReference type="Proteomes" id="UP000008837"/>
    </source>
</evidence>
<organism evidence="7 8">
    <name type="scientific">Malassezia globosa (strain ATCC MYA-4612 / CBS 7966)</name>
    <name type="common">Dandruff-associated fungus</name>
    <dbReference type="NCBI Taxonomy" id="425265"/>
    <lineage>
        <taxon>Eukaryota</taxon>
        <taxon>Fungi</taxon>
        <taxon>Dikarya</taxon>
        <taxon>Basidiomycota</taxon>
        <taxon>Ustilaginomycotina</taxon>
        <taxon>Malasseziomycetes</taxon>
        <taxon>Malasseziales</taxon>
        <taxon>Malasseziaceae</taxon>
        <taxon>Malassezia</taxon>
    </lineage>
</organism>
<dbReference type="InterPro" id="IPR016024">
    <property type="entry name" value="ARM-type_fold"/>
</dbReference>
<dbReference type="VEuPathDB" id="FungiDB:MGL_2970"/>
<evidence type="ECO:0000256" key="1">
    <source>
        <dbReference type="ARBA" id="ARBA00004308"/>
    </source>
</evidence>
<evidence type="ECO:0000256" key="4">
    <source>
        <dbReference type="ARBA" id="ARBA00023136"/>
    </source>
</evidence>
<dbReference type="STRING" id="425265.A8Q6H7"/>
<dbReference type="Proteomes" id="UP000008837">
    <property type="component" value="Unassembled WGS sequence"/>
</dbReference>
<dbReference type="GO" id="GO:0012505">
    <property type="term" value="C:endomembrane system"/>
    <property type="evidence" value="ECO:0007669"/>
    <property type="project" value="UniProtKB-SubCell"/>
</dbReference>
<dbReference type="InterPro" id="IPR011989">
    <property type="entry name" value="ARM-like"/>
</dbReference>
<dbReference type="Gene3D" id="1.25.10.10">
    <property type="entry name" value="Leucine-rich Repeat Variant"/>
    <property type="match status" value="1"/>
</dbReference>
<dbReference type="AlphaFoldDB" id="A8Q6H7"/>
<dbReference type="OMA" id="SHVAKIM"/>
<dbReference type="InterPro" id="IPR002553">
    <property type="entry name" value="Clathrin/coatomer_adapt-like_N"/>
</dbReference>
<feature type="compositionally biased region" description="Low complexity" evidence="5">
    <location>
        <begin position="828"/>
        <end position="837"/>
    </location>
</feature>
<proteinExistence type="predicted"/>
<feature type="compositionally biased region" description="Polar residues" evidence="5">
    <location>
        <begin position="971"/>
        <end position="982"/>
    </location>
</feature>
<dbReference type="GO" id="GO:0016192">
    <property type="term" value="P:vesicle-mediated transport"/>
    <property type="evidence" value="ECO:0007669"/>
    <property type="project" value="InterPro"/>
</dbReference>
<gene>
    <name evidence="7" type="ORF">MGL_2970</name>
</gene>
<feature type="domain" description="Clathrin/coatomer adaptor adaptin-like N-terminal" evidence="6">
    <location>
        <begin position="40"/>
        <end position="578"/>
    </location>
</feature>
<keyword evidence="3" id="KW-0653">Protein transport</keyword>
<name>A8Q6H7_MALGO</name>
<dbReference type="FunCoup" id="A8Q6H7">
    <property type="interactions" value="338"/>
</dbReference>
<dbReference type="RefSeq" id="XP_001729984.1">
    <property type="nucleotide sequence ID" value="XM_001729932.1"/>
</dbReference>
<evidence type="ECO:0000313" key="7">
    <source>
        <dbReference type="EMBL" id="EDP42770.1"/>
    </source>
</evidence>
<feature type="compositionally biased region" description="Low complexity" evidence="5">
    <location>
        <begin position="796"/>
        <end position="812"/>
    </location>
</feature>
<protein>
    <recommendedName>
        <fullName evidence="6">Clathrin/coatomer adaptor adaptin-like N-terminal domain-containing protein</fullName>
    </recommendedName>
</protein>
<comment type="subcellular location">
    <subcellularLocation>
        <location evidence="1">Endomembrane system</location>
    </subcellularLocation>
</comment>
<comment type="caution">
    <text evidence="7">The sequence shown here is derived from an EMBL/GenBank/DDBJ whole genome shotgun (WGS) entry which is preliminary data.</text>
</comment>
<dbReference type="KEGG" id="mgl:MGL_2970"/>
<keyword evidence="8" id="KW-1185">Reference proteome</keyword>
<dbReference type="Pfam" id="PF01602">
    <property type="entry name" value="Adaptin_N"/>
    <property type="match status" value="1"/>
</dbReference>
<reference evidence="7 8" key="1">
    <citation type="journal article" date="2007" name="Proc. Natl. Acad. Sci. U.S.A.">
        <title>Dandruff-associated Malassezia genomes reveal convergent and divergent virulence traits shared with plant and human fungal pathogens.</title>
        <authorList>
            <person name="Xu J."/>
            <person name="Saunders C.W."/>
            <person name="Hu P."/>
            <person name="Grant R.A."/>
            <person name="Boekhout T."/>
            <person name="Kuramae E.E."/>
            <person name="Kronstad J.W."/>
            <person name="Deangelis Y.M."/>
            <person name="Reeder N.L."/>
            <person name="Johnstone K.R."/>
            <person name="Leland M."/>
            <person name="Fieno A.M."/>
            <person name="Begley W.M."/>
            <person name="Sun Y."/>
            <person name="Lacey M.P."/>
            <person name="Chaudhary T."/>
            <person name="Keough T."/>
            <person name="Chu L."/>
            <person name="Sears R."/>
            <person name="Yuan B."/>
            <person name="Dawson T.L.Jr."/>
        </authorList>
    </citation>
    <scope>NUCLEOTIDE SEQUENCE [LARGE SCALE GENOMIC DNA]</scope>
    <source>
        <strain evidence="8">ATCC MYA-4612 / CBS 7966</strain>
    </source>
</reference>
<dbReference type="GO" id="GO:0006886">
    <property type="term" value="P:intracellular protein transport"/>
    <property type="evidence" value="ECO:0007669"/>
    <property type="project" value="InterPro"/>
</dbReference>
<dbReference type="OrthoDB" id="28053at2759"/>
<keyword evidence="2" id="KW-0813">Transport</keyword>
<dbReference type="GeneID" id="5854291"/>
<evidence type="ECO:0000256" key="5">
    <source>
        <dbReference type="SAM" id="MobiDB-lite"/>
    </source>
</evidence>
<dbReference type="InterPro" id="IPR050840">
    <property type="entry name" value="Adaptor_Complx_Large_Subunit"/>
</dbReference>
<keyword evidence="4" id="KW-0472">Membrane</keyword>
<dbReference type="InParanoid" id="A8Q6H7"/>
<evidence type="ECO:0000256" key="3">
    <source>
        <dbReference type="ARBA" id="ARBA00022927"/>
    </source>
</evidence>
<dbReference type="SUPFAM" id="SSF48371">
    <property type="entry name" value="ARM repeat"/>
    <property type="match status" value="1"/>
</dbReference>
<evidence type="ECO:0000256" key="2">
    <source>
        <dbReference type="ARBA" id="ARBA00022448"/>
    </source>
</evidence>
<accession>A8Q6H7</accession>
<dbReference type="GO" id="GO:0030117">
    <property type="term" value="C:membrane coat"/>
    <property type="evidence" value="ECO:0007669"/>
    <property type="project" value="InterPro"/>
</dbReference>